<dbReference type="PANTHER" id="PTHR22617:SF23">
    <property type="entry name" value="CHEMOTAXIS PROTEIN CHEW"/>
    <property type="match status" value="1"/>
</dbReference>
<dbReference type="InterPro" id="IPR002545">
    <property type="entry name" value="CheW-lke_dom"/>
</dbReference>
<reference evidence="2" key="1">
    <citation type="submission" date="2022-10" db="EMBL/GenBank/DDBJ databases">
        <title>Description of Fervidibacillus gen. nov. in the family Fervidibacillaceae fam. nov. with two species, Fervidibacillus albus sp. nov., and Fervidibacillus halotolerans sp. nov., isolated from tidal flat sediments.</title>
        <authorList>
            <person name="Kwon K.K."/>
            <person name="Yang S.-H."/>
        </authorList>
    </citation>
    <scope>NUCLEOTIDE SEQUENCE</scope>
    <source>
        <strain evidence="2">JCM 19140</strain>
    </source>
</reference>
<dbReference type="GO" id="GO:0007165">
    <property type="term" value="P:signal transduction"/>
    <property type="evidence" value="ECO:0007669"/>
    <property type="project" value="InterPro"/>
</dbReference>
<dbReference type="SMART" id="SM00260">
    <property type="entry name" value="CheW"/>
    <property type="match status" value="1"/>
</dbReference>
<dbReference type="Pfam" id="PF01584">
    <property type="entry name" value="CheW"/>
    <property type="match status" value="1"/>
</dbReference>
<keyword evidence="3" id="KW-1185">Reference proteome</keyword>
<dbReference type="GO" id="GO:0005829">
    <property type="term" value="C:cytosol"/>
    <property type="evidence" value="ECO:0007669"/>
    <property type="project" value="TreeGrafter"/>
</dbReference>
<gene>
    <name evidence="2" type="ORF">OEV98_01705</name>
</gene>
<dbReference type="GO" id="GO:0006935">
    <property type="term" value="P:chemotaxis"/>
    <property type="evidence" value="ECO:0007669"/>
    <property type="project" value="InterPro"/>
</dbReference>
<dbReference type="SUPFAM" id="SSF50341">
    <property type="entry name" value="CheW-like"/>
    <property type="match status" value="1"/>
</dbReference>
<dbReference type="EMBL" id="JAOUSF010000001">
    <property type="protein sequence ID" value="MCU9612276.1"/>
    <property type="molecule type" value="Genomic_DNA"/>
</dbReference>
<dbReference type="InterPro" id="IPR036061">
    <property type="entry name" value="CheW-like_dom_sf"/>
</dbReference>
<dbReference type="PANTHER" id="PTHR22617">
    <property type="entry name" value="CHEMOTAXIS SENSOR HISTIDINE KINASE-RELATED"/>
    <property type="match status" value="1"/>
</dbReference>
<evidence type="ECO:0000313" key="3">
    <source>
        <dbReference type="Proteomes" id="UP001209318"/>
    </source>
</evidence>
<dbReference type="PROSITE" id="PS50851">
    <property type="entry name" value="CHEW"/>
    <property type="match status" value="1"/>
</dbReference>
<comment type="caution">
    <text evidence="2">The sequence shown here is derived from an EMBL/GenBank/DDBJ whole genome shotgun (WGS) entry which is preliminary data.</text>
</comment>
<organism evidence="2 3">
    <name type="scientific">Perspicuibacillus lycopersici</name>
    <dbReference type="NCBI Taxonomy" id="1325689"/>
    <lineage>
        <taxon>Bacteria</taxon>
        <taxon>Bacillati</taxon>
        <taxon>Bacillota</taxon>
        <taxon>Bacilli</taxon>
        <taxon>Bacillales</taxon>
        <taxon>Bacillaceae</taxon>
        <taxon>Perspicuibacillus</taxon>
    </lineage>
</organism>
<dbReference type="RefSeq" id="WP_263071410.1">
    <property type="nucleotide sequence ID" value="NZ_JAOUSF010000001.1"/>
</dbReference>
<evidence type="ECO:0000259" key="1">
    <source>
        <dbReference type="PROSITE" id="PS50851"/>
    </source>
</evidence>
<dbReference type="Proteomes" id="UP001209318">
    <property type="component" value="Unassembled WGS sequence"/>
</dbReference>
<name>A0AAE3IRW0_9BACI</name>
<dbReference type="Gene3D" id="2.30.30.40">
    <property type="entry name" value="SH3 Domains"/>
    <property type="match status" value="1"/>
</dbReference>
<dbReference type="Gene3D" id="2.40.50.180">
    <property type="entry name" value="CheA-289, Domain 4"/>
    <property type="match status" value="1"/>
</dbReference>
<evidence type="ECO:0000313" key="2">
    <source>
        <dbReference type="EMBL" id="MCU9612276.1"/>
    </source>
</evidence>
<sequence>MEMMINTFGWQDDTEVEQQSFLQFYVGQQSFAIDLQEVIEISKPLPITRTQTVHPFIQGVTDIRGEVVPVIELAQAFSYPQEKPDERERFIITSYEEQKVAFRVQEVAQIIFVNKAKITTEVREEHLTPYVGGSFTHGEVELFIVQKEKLWDAIEH</sequence>
<dbReference type="InterPro" id="IPR039315">
    <property type="entry name" value="CheW"/>
</dbReference>
<protein>
    <submittedName>
        <fullName evidence="2">Chemotaxis protein CheW</fullName>
    </submittedName>
</protein>
<accession>A0AAE3IRW0</accession>
<feature type="domain" description="CheW-like" evidence="1">
    <location>
        <begin position="18"/>
        <end position="156"/>
    </location>
</feature>
<proteinExistence type="predicted"/>
<dbReference type="AlphaFoldDB" id="A0AAE3IRW0"/>